<dbReference type="SUPFAM" id="SSF51261">
    <property type="entry name" value="Duplicated hybrid motif"/>
    <property type="match status" value="1"/>
</dbReference>
<reference evidence="5" key="1">
    <citation type="submission" date="2019-09" db="EMBL/GenBank/DDBJ databases">
        <title>Mumia zhuanghuii sp. nov. isolated from the intestinal contents of plateau pika (Ochotona curzoniae) in the Qinghai-Tibet plateau of China.</title>
        <authorList>
            <person name="Tian Z."/>
        </authorList>
    </citation>
    <scope>NUCLEOTIDE SEQUENCE [LARGE SCALE GENOMIC DNA]</scope>
    <source>
        <strain evidence="5">L-031</strain>
    </source>
</reference>
<feature type="region of interest" description="Disordered" evidence="1">
    <location>
        <begin position="139"/>
        <end position="161"/>
    </location>
</feature>
<feature type="transmembrane region" description="Helical" evidence="2">
    <location>
        <begin position="222"/>
        <end position="242"/>
    </location>
</feature>
<proteinExistence type="predicted"/>
<dbReference type="CDD" id="cd12797">
    <property type="entry name" value="M23_peptidase"/>
    <property type="match status" value="1"/>
</dbReference>
<dbReference type="Gene3D" id="2.70.70.10">
    <property type="entry name" value="Glucose Permease (Domain IIA)"/>
    <property type="match status" value="1"/>
</dbReference>
<dbReference type="PANTHER" id="PTHR21666:SF270">
    <property type="entry name" value="MUREIN HYDROLASE ACTIVATOR ENVC"/>
    <property type="match status" value="1"/>
</dbReference>
<keyword evidence="2" id="KW-0812">Transmembrane</keyword>
<feature type="domain" description="M23ase beta-sheet core" evidence="3">
    <location>
        <begin position="344"/>
        <end position="445"/>
    </location>
</feature>
<dbReference type="AlphaFoldDB" id="A0A5J6L6L6"/>
<evidence type="ECO:0000256" key="1">
    <source>
        <dbReference type="SAM" id="MobiDB-lite"/>
    </source>
</evidence>
<dbReference type="Proteomes" id="UP000325516">
    <property type="component" value="Chromosome"/>
</dbReference>
<dbReference type="Pfam" id="PF01551">
    <property type="entry name" value="Peptidase_M23"/>
    <property type="match status" value="1"/>
</dbReference>
<evidence type="ECO:0000313" key="5">
    <source>
        <dbReference type="Proteomes" id="UP000325516"/>
    </source>
</evidence>
<gene>
    <name evidence="4" type="ORF">F6J85_13920</name>
</gene>
<dbReference type="InterPro" id="IPR016047">
    <property type="entry name" value="M23ase_b-sheet_dom"/>
</dbReference>
<dbReference type="InterPro" id="IPR011055">
    <property type="entry name" value="Dup_hybrid_motif"/>
</dbReference>
<dbReference type="GO" id="GO:0004222">
    <property type="term" value="F:metalloendopeptidase activity"/>
    <property type="evidence" value="ECO:0007669"/>
    <property type="project" value="TreeGrafter"/>
</dbReference>
<accession>A0A5J6L6L6</accession>
<dbReference type="KEGG" id="mlz:F6J85_13920"/>
<name>A0A5J6L6L6_9MICO</name>
<dbReference type="EMBL" id="CP044232">
    <property type="protein sequence ID" value="QEW04076.1"/>
    <property type="molecule type" value="Genomic_DNA"/>
</dbReference>
<evidence type="ECO:0000313" key="4">
    <source>
        <dbReference type="EMBL" id="QEW04076.1"/>
    </source>
</evidence>
<keyword evidence="2" id="KW-0472">Membrane</keyword>
<keyword evidence="2" id="KW-1133">Transmembrane helix</keyword>
<dbReference type="PANTHER" id="PTHR21666">
    <property type="entry name" value="PEPTIDASE-RELATED"/>
    <property type="match status" value="1"/>
</dbReference>
<dbReference type="InterPro" id="IPR050570">
    <property type="entry name" value="Cell_wall_metabolism_enzyme"/>
</dbReference>
<sequence>MAVHRRAPVTRPGSLLVLTDPRLAAPALPRRSGHTSHVRADENLAVTRAELRRQAQALPAPAAAPLTRREARGRLAAANVAPEVAVEDLPDLAPEALALPALPADVPVVVETAAAIDAAPATLPTSPIDLPQIRAGRAAPAGDTAFGRVNSTSSEADDRPVADEGAPLFDESELDAFEAAARLFAFTGETPVQVAAAARDEGDLAPAAAREPARRGAGFKRMAAASFSIGVIGVVGLLTVGMTTPVEAVAAAQGGTAALSVLTPGDVDAEEEAIQAYVAPADVQNQGVVRNENYRTATIAEIAAESGISNFSSFFVNNPNSAIQWPFAVGVPMTYGFGMRSGRLHEGLDFVPGAGAPIQAIADGTVRIATESGGAFGVTVVIDHVIDGEMISSRYAHMQYGSLQVTPGQQVSVGTFLGRTGDTGRSFGAHTHFELLAGGTTAIDPLPWLREHAGG</sequence>
<evidence type="ECO:0000259" key="3">
    <source>
        <dbReference type="Pfam" id="PF01551"/>
    </source>
</evidence>
<protein>
    <submittedName>
        <fullName evidence="4">Peptidoglycan DD-metalloendopeptidase family protein</fullName>
    </submittedName>
</protein>
<evidence type="ECO:0000256" key="2">
    <source>
        <dbReference type="SAM" id="Phobius"/>
    </source>
</evidence>
<organism evidence="4 5">
    <name type="scientific">Microbacterium lushaniae</name>
    <dbReference type="NCBI Taxonomy" id="2614639"/>
    <lineage>
        <taxon>Bacteria</taxon>
        <taxon>Bacillati</taxon>
        <taxon>Actinomycetota</taxon>
        <taxon>Actinomycetes</taxon>
        <taxon>Micrococcales</taxon>
        <taxon>Microbacteriaceae</taxon>
        <taxon>Microbacterium</taxon>
    </lineage>
</organism>
<keyword evidence="5" id="KW-1185">Reference proteome</keyword>